<dbReference type="VEuPathDB" id="FungiDB:SCODWIG_00132"/>
<evidence type="ECO:0000313" key="4">
    <source>
        <dbReference type="Proteomes" id="UP000262825"/>
    </source>
</evidence>
<organism evidence="3 4">
    <name type="scientific">Saccharomycodes ludwigii</name>
    <dbReference type="NCBI Taxonomy" id="36035"/>
    <lineage>
        <taxon>Eukaryota</taxon>
        <taxon>Fungi</taxon>
        <taxon>Dikarya</taxon>
        <taxon>Ascomycota</taxon>
        <taxon>Saccharomycotina</taxon>
        <taxon>Saccharomycetes</taxon>
        <taxon>Saccharomycodales</taxon>
        <taxon>Saccharomycodaceae</taxon>
        <taxon>Saccharomycodes</taxon>
    </lineage>
</organism>
<sequence>MFFIKPVVSLFLCTLLIGLVHSKEQLFPIYAIDIQTNEKYPFFTASIDDTTLETCIKDINTNIPENLYCVSVEHQSCFSLVKLHSANNSYSLEINPDENGNYKFSLKRDPSIAQYKDGISIVPIIQASINGSTPEVTKLKKVTKQYPKKSSKNNDRGSASFKEDVNDDSIDEKEMSFIQKNWRLVVLGLLIYFFVSRNAGENNDGSKEENK</sequence>
<feature type="chain" id="PRO_5016944883" description="ER membrane protein complex subunit 10" evidence="2">
    <location>
        <begin position="23"/>
        <end position="211"/>
    </location>
</feature>
<feature type="signal peptide" evidence="2">
    <location>
        <begin position="1"/>
        <end position="22"/>
    </location>
</feature>
<evidence type="ECO:0008006" key="5">
    <source>
        <dbReference type="Google" id="ProtNLM"/>
    </source>
</evidence>
<dbReference type="Pfam" id="PF21203">
    <property type="entry name" value="ECM10"/>
    <property type="match status" value="1"/>
</dbReference>
<evidence type="ECO:0000313" key="3">
    <source>
        <dbReference type="EMBL" id="SSD58371.1"/>
    </source>
</evidence>
<keyword evidence="4" id="KW-1185">Reference proteome</keyword>
<keyword evidence="2" id="KW-0732">Signal</keyword>
<name>A0A376B159_9ASCO</name>
<dbReference type="EMBL" id="UFAJ01000008">
    <property type="protein sequence ID" value="SSD58371.1"/>
    <property type="molecule type" value="Genomic_DNA"/>
</dbReference>
<protein>
    <recommendedName>
        <fullName evidence="5">ER membrane protein complex subunit 10</fullName>
    </recommendedName>
</protein>
<gene>
    <name evidence="3" type="ORF">SCODWIG_00132</name>
</gene>
<dbReference type="Proteomes" id="UP000262825">
    <property type="component" value="Unassembled WGS sequence"/>
</dbReference>
<dbReference type="AlphaFoldDB" id="A0A376B159"/>
<proteinExistence type="predicted"/>
<reference evidence="4" key="1">
    <citation type="submission" date="2018-06" db="EMBL/GenBank/DDBJ databases">
        <authorList>
            <person name="Guldener U."/>
        </authorList>
    </citation>
    <scope>NUCLEOTIDE SEQUENCE [LARGE SCALE GENOMIC DNA]</scope>
    <source>
        <strain evidence="4">UTAD17</strain>
    </source>
</reference>
<feature type="region of interest" description="Disordered" evidence="1">
    <location>
        <begin position="140"/>
        <end position="165"/>
    </location>
</feature>
<evidence type="ECO:0000256" key="1">
    <source>
        <dbReference type="SAM" id="MobiDB-lite"/>
    </source>
</evidence>
<evidence type="ECO:0000256" key="2">
    <source>
        <dbReference type="SAM" id="SignalP"/>
    </source>
</evidence>
<accession>A0A376B159</accession>
<feature type="compositionally biased region" description="Basic residues" evidence="1">
    <location>
        <begin position="140"/>
        <end position="151"/>
    </location>
</feature>